<dbReference type="EMBL" id="CP031390">
    <property type="protein sequence ID" value="QPH15575.1"/>
    <property type="molecule type" value="Genomic_DNA"/>
</dbReference>
<evidence type="ECO:0000313" key="2">
    <source>
        <dbReference type="EMBL" id="QPH15575.1"/>
    </source>
</evidence>
<dbReference type="Proteomes" id="UP000594364">
    <property type="component" value="Chromosome 6"/>
</dbReference>
<organism evidence="2 3">
    <name type="scientific">Epichloe festucae (strain Fl1)</name>
    <dbReference type="NCBI Taxonomy" id="877507"/>
    <lineage>
        <taxon>Eukaryota</taxon>
        <taxon>Fungi</taxon>
        <taxon>Dikarya</taxon>
        <taxon>Ascomycota</taxon>
        <taxon>Pezizomycotina</taxon>
        <taxon>Sordariomycetes</taxon>
        <taxon>Hypocreomycetidae</taxon>
        <taxon>Hypocreales</taxon>
        <taxon>Clavicipitaceae</taxon>
        <taxon>Epichloe</taxon>
    </lineage>
</organism>
<name>A0A7U3Q0Y5_EPIFF</name>
<protein>
    <submittedName>
        <fullName evidence="2">Uncharacterized protein</fullName>
    </submittedName>
</protein>
<reference evidence="2 3" key="1">
    <citation type="journal article" date="2018" name="PLoS Genet.">
        <title>Repeat elements organise 3D genome structure and mediate transcription in the filamentous fungus Epichloe festucae.</title>
        <authorList>
            <person name="Winter D.J."/>
            <person name="Ganley A.R.D."/>
            <person name="Young C.A."/>
            <person name="Liachko I."/>
            <person name="Schardl C.L."/>
            <person name="Dupont P.Y."/>
            <person name="Berry D."/>
            <person name="Ram A."/>
            <person name="Scott B."/>
            <person name="Cox M.P."/>
        </authorList>
    </citation>
    <scope>NUCLEOTIDE SEQUENCE [LARGE SCALE GENOMIC DNA]</scope>
    <source>
        <strain evidence="2 3">Fl1</strain>
    </source>
</reference>
<evidence type="ECO:0000313" key="3">
    <source>
        <dbReference type="Proteomes" id="UP000594364"/>
    </source>
</evidence>
<keyword evidence="3" id="KW-1185">Reference proteome</keyword>
<dbReference type="AlphaFoldDB" id="A0A7U3Q0Y5"/>
<feature type="compositionally biased region" description="Polar residues" evidence="1">
    <location>
        <begin position="115"/>
        <end position="125"/>
    </location>
</feature>
<accession>A0A7U3Q0Y5</accession>
<feature type="region of interest" description="Disordered" evidence="1">
    <location>
        <begin position="62"/>
        <end position="133"/>
    </location>
</feature>
<gene>
    <name evidence="2" type="ORF">C2857_000006</name>
</gene>
<proteinExistence type="predicted"/>
<sequence>MRSPRLQRMLEWDIFQYLGNISFALTTSTPIDPLRDADDDPNMDCFGNDGEVGSKNAYVVAEGTGGDEKDRGSEILEGDGVDRQSNTDIPLDEGFPSTAPHPKPRLETELESEWDSSCSEAQSSTGEDDRHHCEGKAKPLINHLGPDTNTGSDLGAYSQSPEDLLGELDQLEVPQFAPEEEERIRTNPPGEAVKASALSVRSQAFEPRAYRGDHIAHASIETSGSNQKLVREGLLDLILHKAFWTSRGNRAHVVGTE</sequence>
<evidence type="ECO:0000256" key="1">
    <source>
        <dbReference type="SAM" id="MobiDB-lite"/>
    </source>
</evidence>